<sequence length="638" mass="72081">MGENTTVNEALLKDDLYQAVNGEWLKTAVIPADKATTGGFADLADNIEETLMADFGKMLAKKDRPQTKEMAEFVKFYRLASDFEARNKAGATPAKKYLDKILALKDLKAWQAALPDLILENYDAPFELYVSPDMKDTKHYALHADVPSLFLPDKTYYEPGNEQAKTLLQILEQMLTELFKLAGYDEAFSQKTITQALAYDKKLAPFQKDSTERADYVKSYNKYTFQDFVSLSAHVDLAKVVTSLLGKAPEQVIVSEPKYYAALNELVNEQTFESMRSWLFVKTLLGLTGLLSDEIRVLGGTYNRALSGSKEAMNPQKAAFYLATNQYSQVVGLYYAHKYFGAQAKADVHHMVEKMIAVYKKRLEENEWLSDETRKKAIVKLDALGINVGYPDELDPLYSKFIVDDDLNLVDNVTKFTKIVTKRHFERIDEKVDRTRWEMPAHMVNAYYHPSFNIIVFPAAILQAPFYSLEQTSSANYGGIGAVIAHEISHAFDNNGAQFDEHGNLANWWTKEDLAHFQKLAEKMITQFDGLELPAGKVNGKLVVSENIADAGGLSCALEAAKSEPDADLREFFINWARIWGMKSTPEREKLLLAIDVHAPHVLRANIQPRNLDDFYQVFDVKPGDGMYLAPDKRIAIW</sequence>
<dbReference type="GO" id="GO:0005886">
    <property type="term" value="C:plasma membrane"/>
    <property type="evidence" value="ECO:0007669"/>
    <property type="project" value="TreeGrafter"/>
</dbReference>
<dbReference type="Gene3D" id="3.40.390.10">
    <property type="entry name" value="Collagenase (Catalytic Domain)"/>
    <property type="match status" value="1"/>
</dbReference>
<keyword evidence="4" id="KW-0479">Metal-binding</keyword>
<dbReference type="PANTHER" id="PTHR11733:SF167">
    <property type="entry name" value="FI17812P1-RELATED"/>
    <property type="match status" value="1"/>
</dbReference>
<evidence type="ECO:0000313" key="10">
    <source>
        <dbReference type="EMBL" id="KRM76903.1"/>
    </source>
</evidence>
<evidence type="ECO:0000256" key="1">
    <source>
        <dbReference type="ARBA" id="ARBA00001947"/>
    </source>
</evidence>
<feature type="domain" description="Peptidase M13 N-terminal" evidence="9">
    <location>
        <begin position="13"/>
        <end position="391"/>
    </location>
</feature>
<protein>
    <submittedName>
        <fullName evidence="10">Oligoendopeptidase O</fullName>
    </submittedName>
</protein>
<proteinExistence type="inferred from homology"/>
<evidence type="ECO:0000313" key="11">
    <source>
        <dbReference type="Proteomes" id="UP000051612"/>
    </source>
</evidence>
<dbReference type="InterPro" id="IPR000718">
    <property type="entry name" value="Peptidase_M13"/>
</dbReference>
<evidence type="ECO:0000256" key="2">
    <source>
        <dbReference type="ARBA" id="ARBA00007357"/>
    </source>
</evidence>
<dbReference type="PROSITE" id="PS51885">
    <property type="entry name" value="NEPRILYSIN"/>
    <property type="match status" value="1"/>
</dbReference>
<dbReference type="SUPFAM" id="SSF55486">
    <property type="entry name" value="Metalloproteases ('zincins'), catalytic domain"/>
    <property type="match status" value="1"/>
</dbReference>
<dbReference type="InterPro" id="IPR024079">
    <property type="entry name" value="MetalloPept_cat_dom_sf"/>
</dbReference>
<reference evidence="10 11" key="1">
    <citation type="journal article" date="2015" name="Genome Announc.">
        <title>Expanding the biotechnology potential of lactobacilli through comparative genomics of 213 strains and associated genera.</title>
        <authorList>
            <person name="Sun Z."/>
            <person name="Harris H.M."/>
            <person name="McCann A."/>
            <person name="Guo C."/>
            <person name="Argimon S."/>
            <person name="Zhang W."/>
            <person name="Yang X."/>
            <person name="Jeffery I.B."/>
            <person name="Cooney J.C."/>
            <person name="Kagawa T.F."/>
            <person name="Liu W."/>
            <person name="Song Y."/>
            <person name="Salvetti E."/>
            <person name="Wrobel A."/>
            <person name="Rasinkangas P."/>
            <person name="Parkhill J."/>
            <person name="Rea M.C."/>
            <person name="O'Sullivan O."/>
            <person name="Ritari J."/>
            <person name="Douillard F.P."/>
            <person name="Paul Ross R."/>
            <person name="Yang R."/>
            <person name="Briner A.E."/>
            <person name="Felis G.E."/>
            <person name="de Vos W.M."/>
            <person name="Barrangou R."/>
            <person name="Klaenhammer T.R."/>
            <person name="Caufield P.W."/>
            <person name="Cui Y."/>
            <person name="Zhang H."/>
            <person name="O'Toole P.W."/>
        </authorList>
    </citation>
    <scope>NUCLEOTIDE SEQUENCE [LARGE SCALE GENOMIC DNA]</scope>
    <source>
        <strain evidence="10 11">DSM 20452</strain>
    </source>
</reference>
<dbReference type="Pfam" id="PF01431">
    <property type="entry name" value="Peptidase_M13"/>
    <property type="match status" value="1"/>
</dbReference>
<keyword evidence="6" id="KW-0862">Zinc</keyword>
<dbReference type="GO" id="GO:0004222">
    <property type="term" value="F:metalloendopeptidase activity"/>
    <property type="evidence" value="ECO:0007669"/>
    <property type="project" value="InterPro"/>
</dbReference>
<comment type="cofactor">
    <cofactor evidence="1">
        <name>Zn(2+)</name>
        <dbReference type="ChEBI" id="CHEBI:29105"/>
    </cofactor>
</comment>
<dbReference type="Proteomes" id="UP000051612">
    <property type="component" value="Unassembled WGS sequence"/>
</dbReference>
<evidence type="ECO:0000259" key="8">
    <source>
        <dbReference type="Pfam" id="PF01431"/>
    </source>
</evidence>
<name>A0A0R2BCY0_9LACO</name>
<evidence type="ECO:0000256" key="4">
    <source>
        <dbReference type="ARBA" id="ARBA00022723"/>
    </source>
</evidence>
<dbReference type="Pfam" id="PF05649">
    <property type="entry name" value="Peptidase_M13_N"/>
    <property type="match status" value="1"/>
</dbReference>
<dbReference type="CDD" id="cd08662">
    <property type="entry name" value="M13"/>
    <property type="match status" value="1"/>
</dbReference>
<dbReference type="PATRIC" id="fig|1423772.3.peg.1371"/>
<dbReference type="InterPro" id="IPR042089">
    <property type="entry name" value="Peptidase_M13_dom_2"/>
</dbReference>
<dbReference type="RefSeq" id="WP_056958342.1">
    <property type="nucleotide sequence ID" value="NZ_AYYN01000028.1"/>
</dbReference>
<evidence type="ECO:0000256" key="6">
    <source>
        <dbReference type="ARBA" id="ARBA00022833"/>
    </source>
</evidence>
<dbReference type="PRINTS" id="PR00786">
    <property type="entry name" value="NEPRILYSIN"/>
</dbReference>
<dbReference type="InterPro" id="IPR008753">
    <property type="entry name" value="Peptidase_M13_N"/>
</dbReference>
<dbReference type="AlphaFoldDB" id="A0A0R2BCY0"/>
<evidence type="ECO:0000259" key="9">
    <source>
        <dbReference type="Pfam" id="PF05649"/>
    </source>
</evidence>
<dbReference type="PANTHER" id="PTHR11733">
    <property type="entry name" value="ZINC METALLOPROTEASE FAMILY M13 NEPRILYSIN-RELATED"/>
    <property type="match status" value="1"/>
</dbReference>
<dbReference type="GO" id="GO:0016485">
    <property type="term" value="P:protein processing"/>
    <property type="evidence" value="ECO:0007669"/>
    <property type="project" value="TreeGrafter"/>
</dbReference>
<dbReference type="Gene3D" id="1.10.1380.10">
    <property type="entry name" value="Neutral endopeptidase , domain2"/>
    <property type="match status" value="1"/>
</dbReference>
<dbReference type="EMBL" id="AYYN01000028">
    <property type="protein sequence ID" value="KRM76903.1"/>
    <property type="molecule type" value="Genomic_DNA"/>
</dbReference>
<keyword evidence="5" id="KW-0378">Hydrolase</keyword>
<dbReference type="InterPro" id="IPR018497">
    <property type="entry name" value="Peptidase_M13_C"/>
</dbReference>
<keyword evidence="7" id="KW-0482">Metalloprotease</keyword>
<accession>A0A0R2BCY0</accession>
<comment type="caution">
    <text evidence="10">The sequence shown here is derived from an EMBL/GenBank/DDBJ whole genome shotgun (WGS) entry which is preliminary data.</text>
</comment>
<evidence type="ECO:0000256" key="7">
    <source>
        <dbReference type="ARBA" id="ARBA00023049"/>
    </source>
</evidence>
<gene>
    <name evidence="10" type="ORF">FC48_GL001282</name>
</gene>
<organism evidence="10 11">
    <name type="scientific">Ligilactobacillus murinus DSM 20452 = NBRC 14221</name>
    <dbReference type="NCBI Taxonomy" id="1423772"/>
    <lineage>
        <taxon>Bacteria</taxon>
        <taxon>Bacillati</taxon>
        <taxon>Bacillota</taxon>
        <taxon>Bacilli</taxon>
        <taxon>Lactobacillales</taxon>
        <taxon>Lactobacillaceae</taxon>
        <taxon>Ligilactobacillus</taxon>
    </lineage>
</organism>
<feature type="domain" description="Peptidase M13 C-terminal" evidence="8">
    <location>
        <begin position="445"/>
        <end position="635"/>
    </location>
</feature>
<keyword evidence="3" id="KW-0645">Protease</keyword>
<dbReference type="GO" id="GO:0046872">
    <property type="term" value="F:metal ion binding"/>
    <property type="evidence" value="ECO:0007669"/>
    <property type="project" value="UniProtKB-KW"/>
</dbReference>
<evidence type="ECO:0000256" key="3">
    <source>
        <dbReference type="ARBA" id="ARBA00022670"/>
    </source>
</evidence>
<comment type="similarity">
    <text evidence="2">Belongs to the peptidase M13 family.</text>
</comment>
<evidence type="ECO:0000256" key="5">
    <source>
        <dbReference type="ARBA" id="ARBA00022801"/>
    </source>
</evidence>